<reference evidence="4" key="1">
    <citation type="submission" date="2016-10" db="EMBL/GenBank/DDBJ databases">
        <authorList>
            <person name="Varghese N."/>
            <person name="Submissions S."/>
        </authorList>
    </citation>
    <scope>NUCLEOTIDE SEQUENCE [LARGE SCALE GENOMIC DNA]</scope>
    <source>
        <strain evidence="4">ATCC 23835</strain>
    </source>
</reference>
<dbReference type="EMBL" id="LT629777">
    <property type="protein sequence ID" value="SDS67906.1"/>
    <property type="molecule type" value="Genomic_DNA"/>
</dbReference>
<accession>A0A1H1U6N2</accession>
<dbReference type="PANTHER" id="PTHR43825">
    <property type="entry name" value="PYRUVATE DEHYDROGENASE E1 COMPONENT"/>
    <property type="match status" value="1"/>
</dbReference>
<dbReference type="Pfam" id="PF02779">
    <property type="entry name" value="Transket_pyr"/>
    <property type="match status" value="1"/>
</dbReference>
<name>A0A1H1U6N2_9PSED</name>
<dbReference type="SUPFAM" id="SSF52922">
    <property type="entry name" value="TK C-terminal domain-like"/>
    <property type="match status" value="1"/>
</dbReference>
<keyword evidence="4" id="KW-1185">Reference proteome</keyword>
<proteinExistence type="predicted"/>
<dbReference type="Gene3D" id="3.40.50.970">
    <property type="match status" value="1"/>
</dbReference>
<gene>
    <name evidence="3" type="ORF">SAMN05216598_2381</name>
</gene>
<protein>
    <submittedName>
        <fullName evidence="3">Transketolase</fullName>
    </submittedName>
</protein>
<dbReference type="Gene3D" id="3.40.50.920">
    <property type="match status" value="1"/>
</dbReference>
<dbReference type="InterPro" id="IPR051157">
    <property type="entry name" value="PDH/Transketolase"/>
</dbReference>
<dbReference type="SUPFAM" id="SSF52518">
    <property type="entry name" value="Thiamin diphosphate-binding fold (THDP-binding)"/>
    <property type="match status" value="1"/>
</dbReference>
<evidence type="ECO:0000313" key="4">
    <source>
        <dbReference type="Proteomes" id="UP000199524"/>
    </source>
</evidence>
<dbReference type="InterPro" id="IPR009014">
    <property type="entry name" value="Transketo_C/PFOR_II"/>
</dbReference>
<dbReference type="Pfam" id="PF02780">
    <property type="entry name" value="Transketolase_C"/>
    <property type="match status" value="1"/>
</dbReference>
<dbReference type="RefSeq" id="WP_090204985.1">
    <property type="nucleotide sequence ID" value="NZ_LT629777.1"/>
</dbReference>
<dbReference type="GeneID" id="300207358"/>
<dbReference type="CDD" id="cd07033">
    <property type="entry name" value="TPP_PYR_DXS_TK_like"/>
    <property type="match status" value="1"/>
</dbReference>
<dbReference type="InterPro" id="IPR033248">
    <property type="entry name" value="Transketolase_C"/>
</dbReference>
<sequence>MSDTLQSIKPRAMRDTLLSSIVEAMAVDDDIFFATADFGSPVLDQIRERYPHRFVNVGIAEQNLINVSAGLALEGFKVFAYAIAPFITMRCFEQIRVNLALLSTVRPMNVNLIGVGAGYSYVVSGPTHQCYEDLTLMRSLPNMQVLSPADQVTSAALASRCLERPGIKYLRLDAQVLPVLYTQGLPDIQRGFHIHCEGEALCLVSTGYMTQTALKAAERLTADGLPVTVVDLFDLSGFDEQALIALFARFRGVVSLEEGFEGRGGLDALLFNLLARRLPETRLFNVGVTPQYRFELGERAVLHEQVGIGVDAVIHKVRDFHASLSL</sequence>
<keyword evidence="1" id="KW-0786">Thiamine pyrophosphate</keyword>
<feature type="domain" description="Transketolase-like pyrimidine-binding" evidence="2">
    <location>
        <begin position="11"/>
        <end position="179"/>
    </location>
</feature>
<dbReference type="SMART" id="SM00861">
    <property type="entry name" value="Transket_pyr"/>
    <property type="match status" value="1"/>
</dbReference>
<dbReference type="AlphaFoldDB" id="A0A1H1U6N2"/>
<evidence type="ECO:0000313" key="3">
    <source>
        <dbReference type="EMBL" id="SDS67906.1"/>
    </source>
</evidence>
<organism evidence="3 4">
    <name type="scientific">Pseudomonas asplenii</name>
    <dbReference type="NCBI Taxonomy" id="53407"/>
    <lineage>
        <taxon>Bacteria</taxon>
        <taxon>Pseudomonadati</taxon>
        <taxon>Pseudomonadota</taxon>
        <taxon>Gammaproteobacteria</taxon>
        <taxon>Pseudomonadales</taxon>
        <taxon>Pseudomonadaceae</taxon>
        <taxon>Pseudomonas</taxon>
    </lineage>
</organism>
<dbReference type="InterPro" id="IPR029061">
    <property type="entry name" value="THDP-binding"/>
</dbReference>
<evidence type="ECO:0000256" key="1">
    <source>
        <dbReference type="ARBA" id="ARBA00023052"/>
    </source>
</evidence>
<dbReference type="Proteomes" id="UP000199524">
    <property type="component" value="Chromosome I"/>
</dbReference>
<evidence type="ECO:0000259" key="2">
    <source>
        <dbReference type="SMART" id="SM00861"/>
    </source>
</evidence>
<dbReference type="PANTHER" id="PTHR43825:SF5">
    <property type="entry name" value="HYPOTHETICAL TRANSKETOLASE FAMILY PROTEIN"/>
    <property type="match status" value="1"/>
</dbReference>
<dbReference type="InterPro" id="IPR005475">
    <property type="entry name" value="Transketolase-like_Pyr-bd"/>
</dbReference>